<feature type="domain" description="Cyclin-like" evidence="7">
    <location>
        <begin position="45"/>
        <end position="131"/>
    </location>
</feature>
<feature type="compositionally biased region" description="Polar residues" evidence="6">
    <location>
        <begin position="290"/>
        <end position="305"/>
    </location>
</feature>
<feature type="region of interest" description="Disordered" evidence="6">
    <location>
        <begin position="285"/>
        <end position="305"/>
    </location>
</feature>
<protein>
    <submittedName>
        <fullName evidence="8">Piso0_005520 protein</fullName>
    </submittedName>
</protein>
<dbReference type="FunFam" id="1.10.472.10:FF:000080">
    <property type="entry name" value="G1/S-specific cyclin"/>
    <property type="match status" value="1"/>
</dbReference>
<dbReference type="OrthoDB" id="5590282at2759"/>
<evidence type="ECO:0000256" key="5">
    <source>
        <dbReference type="RuleBase" id="RU000383"/>
    </source>
</evidence>
<dbReference type="GO" id="GO:0051726">
    <property type="term" value="P:regulation of cell cycle"/>
    <property type="evidence" value="ECO:0007669"/>
    <property type="project" value="UniProtKB-ARBA"/>
</dbReference>
<dbReference type="SUPFAM" id="SSF47954">
    <property type="entry name" value="Cyclin-like"/>
    <property type="match status" value="1"/>
</dbReference>
<dbReference type="Gene3D" id="1.10.472.10">
    <property type="entry name" value="Cyclin-like"/>
    <property type="match status" value="2"/>
</dbReference>
<dbReference type="SMART" id="SM00385">
    <property type="entry name" value="CYCLIN"/>
    <property type="match status" value="1"/>
</dbReference>
<sequence>MSSDDEYIEEILAHLVSLESDASPSLGLIQQQPEINLKMRPLLLDFLMDVINKLGFSKSTFPLTVNLIDRYCSTRIVKKQHYQLLGLTSLWICCKNHEAKTRVPSLFDLCKMCCNCYNKKLFLEMENHVLKSLSWSISFPTFDAFVDLYIELLVARQTLAASAVPNIKAMAIYICELVQFYPNLYFNFSSSQIAMGALLMSVLICKAPANLHSVLTLLNSVVKAHCILKYDAFTTFYKSCIKIIKCPPPSLKLKYFTGGDCESDALSTLMASMVSFVNEQLLGAPITPKPTRQPSSSSMPTAGQSYQQQFTMLPRTPVSTNISPRMPSEPDGAGSLSHIGKLSSFSLTDVLPSPTASADSLSADVFGLTTPTYVHPPLVYTDDKTGCSRKRARTASADLSLSCKRRATDSVFIS</sequence>
<dbReference type="HOGENOM" id="CLU_033561_0_0_1"/>
<dbReference type="InterPro" id="IPR036915">
    <property type="entry name" value="Cyclin-like_sf"/>
</dbReference>
<gene>
    <name evidence="8" type="primary">Piso0_005520</name>
    <name evidence="8" type="ORF">GNLVRS01_PISO0N16887g</name>
</gene>
<dbReference type="eggNOG" id="KOG0653">
    <property type="taxonomic scope" value="Eukaryota"/>
</dbReference>
<dbReference type="InterPro" id="IPR013763">
    <property type="entry name" value="Cyclin-like_dom"/>
</dbReference>
<dbReference type="PROSITE" id="PS00292">
    <property type="entry name" value="CYCLINS"/>
    <property type="match status" value="1"/>
</dbReference>
<dbReference type="InterPro" id="IPR006671">
    <property type="entry name" value="Cyclin_N"/>
</dbReference>
<dbReference type="EMBL" id="FO082046">
    <property type="protein sequence ID" value="CCE86995.1"/>
    <property type="molecule type" value="Genomic_DNA"/>
</dbReference>
<keyword evidence="2" id="KW-0132">Cell division</keyword>
<evidence type="ECO:0000313" key="8">
    <source>
        <dbReference type="EMBL" id="CCE86995.1"/>
    </source>
</evidence>
<evidence type="ECO:0000256" key="3">
    <source>
        <dbReference type="ARBA" id="ARBA00023127"/>
    </source>
</evidence>
<comment type="similarity">
    <text evidence="1 5">Belongs to the cyclin family.</text>
</comment>
<evidence type="ECO:0000256" key="1">
    <source>
        <dbReference type="ARBA" id="ARBA00008742"/>
    </source>
</evidence>
<evidence type="ECO:0000259" key="7">
    <source>
        <dbReference type="SMART" id="SM00385"/>
    </source>
</evidence>
<keyword evidence="9" id="KW-1185">Reference proteome</keyword>
<dbReference type="InParanoid" id="G8XZ86"/>
<feature type="region of interest" description="Disordered" evidence="6">
    <location>
        <begin position="316"/>
        <end position="335"/>
    </location>
</feature>
<name>G8XZ86_PICSO</name>
<dbReference type="InterPro" id="IPR048258">
    <property type="entry name" value="Cyclins_cyclin-box"/>
</dbReference>
<dbReference type="Proteomes" id="UP000005222">
    <property type="component" value="Chromosome N"/>
</dbReference>
<dbReference type="GO" id="GO:0016538">
    <property type="term" value="F:cyclin-dependent protein serine/threonine kinase regulator activity"/>
    <property type="evidence" value="ECO:0007669"/>
    <property type="project" value="UniProtKB-ARBA"/>
</dbReference>
<evidence type="ECO:0000256" key="4">
    <source>
        <dbReference type="ARBA" id="ARBA00023306"/>
    </source>
</evidence>
<evidence type="ECO:0000313" key="9">
    <source>
        <dbReference type="Proteomes" id="UP000005222"/>
    </source>
</evidence>
<dbReference type="PANTHER" id="PTHR10177">
    <property type="entry name" value="CYCLINS"/>
    <property type="match status" value="1"/>
</dbReference>
<dbReference type="CDD" id="cd20559">
    <property type="entry name" value="CYCLIN_ScCLN_like"/>
    <property type="match status" value="1"/>
</dbReference>
<dbReference type="Pfam" id="PF00134">
    <property type="entry name" value="Cyclin_N"/>
    <property type="match status" value="1"/>
</dbReference>
<accession>G8XZ86</accession>
<evidence type="ECO:0000256" key="6">
    <source>
        <dbReference type="SAM" id="MobiDB-lite"/>
    </source>
</evidence>
<reference evidence="8 9" key="1">
    <citation type="journal article" date="2012" name="G3 (Bethesda)">
        <title>Pichia sorbitophila, an interspecies yeast hybrid reveals early steps of genome resolution following polyploidization.</title>
        <authorList>
            <person name="Leh Louis V."/>
            <person name="Despons L."/>
            <person name="Friedrich A."/>
            <person name="Martin T."/>
            <person name="Durrens P."/>
            <person name="Casaregola S."/>
            <person name="Neuveglise C."/>
            <person name="Fairhead C."/>
            <person name="Marck C."/>
            <person name="Cruz J.A."/>
            <person name="Straub M.L."/>
            <person name="Kugler V."/>
            <person name="Sacerdot C."/>
            <person name="Uzunov Z."/>
            <person name="Thierry A."/>
            <person name="Weiss S."/>
            <person name="Bleykasten C."/>
            <person name="De Montigny J."/>
            <person name="Jacques N."/>
            <person name="Jung P."/>
            <person name="Lemaire M."/>
            <person name="Mallet S."/>
            <person name="Morel G."/>
            <person name="Richard G.F."/>
            <person name="Sarkar A."/>
            <person name="Savel G."/>
            <person name="Schacherer J."/>
            <person name="Seret M.L."/>
            <person name="Talla E."/>
            <person name="Samson G."/>
            <person name="Jubin C."/>
            <person name="Poulain J."/>
            <person name="Vacherie B."/>
            <person name="Barbe V."/>
            <person name="Pelletier E."/>
            <person name="Sherman D.J."/>
            <person name="Westhof E."/>
            <person name="Weissenbach J."/>
            <person name="Baret P.V."/>
            <person name="Wincker P."/>
            <person name="Gaillardin C."/>
            <person name="Dujon B."/>
            <person name="Souciet J.L."/>
        </authorList>
    </citation>
    <scope>NUCLEOTIDE SEQUENCE [LARGE SCALE GENOMIC DNA]</scope>
    <source>
        <strain evidence="9">ATCC MYA-4447 / BCRC 22081 / CBS 7064 / NBRC 10061 / NRRL Y-12695</strain>
    </source>
</reference>
<dbReference type="GO" id="GO:0051301">
    <property type="term" value="P:cell division"/>
    <property type="evidence" value="ECO:0007669"/>
    <property type="project" value="UniProtKB-KW"/>
</dbReference>
<keyword evidence="4" id="KW-0131">Cell cycle</keyword>
<dbReference type="AlphaFoldDB" id="G8XZ86"/>
<organism evidence="8 9">
    <name type="scientific">Pichia sorbitophila (strain ATCC MYA-4447 / BCRC 22081 / CBS 7064 / NBRC 10061 / NRRL Y-12695)</name>
    <name type="common">Hybrid yeast</name>
    <dbReference type="NCBI Taxonomy" id="559304"/>
    <lineage>
        <taxon>Eukaryota</taxon>
        <taxon>Fungi</taxon>
        <taxon>Dikarya</taxon>
        <taxon>Ascomycota</taxon>
        <taxon>Saccharomycotina</taxon>
        <taxon>Pichiomycetes</taxon>
        <taxon>Debaryomycetaceae</taxon>
        <taxon>Millerozyma</taxon>
    </lineage>
</organism>
<evidence type="ECO:0000256" key="2">
    <source>
        <dbReference type="ARBA" id="ARBA00022618"/>
    </source>
</evidence>
<keyword evidence="3 5" id="KW-0195">Cyclin</keyword>
<dbReference type="STRING" id="559304.G8XZ86"/>
<dbReference type="InterPro" id="IPR039361">
    <property type="entry name" value="Cyclin"/>
</dbReference>
<proteinExistence type="inferred from homology"/>